<evidence type="ECO:0000313" key="2">
    <source>
        <dbReference type="Proteomes" id="UP000218543"/>
    </source>
</evidence>
<dbReference type="PIRSF" id="PIRSF003229">
    <property type="entry name" value="Rop_reg"/>
    <property type="match status" value="1"/>
</dbReference>
<gene>
    <name evidence="1" type="ORF">BTQ06_00010</name>
</gene>
<name>A0A153G610_ECOLX</name>
<dbReference type="EMBL" id="MRVZ01000001">
    <property type="protein sequence ID" value="PAU27499.1"/>
    <property type="molecule type" value="Genomic_DNA"/>
</dbReference>
<dbReference type="AlphaFoldDB" id="A0A153G610"/>
<dbReference type="Gene3D" id="1.10.287.230">
    <property type="match status" value="1"/>
</dbReference>
<proteinExistence type="predicted"/>
<dbReference type="Pfam" id="PF01815">
    <property type="entry name" value="Rop"/>
    <property type="match status" value="1"/>
</dbReference>
<sequence>MNKQQQTALNMARFIKSQSLTLLEKLDALDADEQAAMCERLHELAEELGNSIQTHFEAQYGTEP</sequence>
<dbReference type="InterPro" id="IPR000769">
    <property type="entry name" value="Regulatory_Rop"/>
</dbReference>
<evidence type="ECO:0000313" key="1">
    <source>
        <dbReference type="EMBL" id="PAU27499.1"/>
    </source>
</evidence>
<accession>A0A153G610</accession>
<dbReference type="Proteomes" id="UP000218543">
    <property type="component" value="Unassembled WGS sequence"/>
</dbReference>
<dbReference type="PRINTS" id="PR00835">
    <property type="entry name" value="ROPREGULATRY"/>
</dbReference>
<reference evidence="1 2" key="1">
    <citation type="submission" date="2016-12" db="EMBL/GenBank/DDBJ databases">
        <title>Real-Time Genomic Investigation Underlying the Public Health Response to a Shiga Toxin-Producing Escherichia Coli O26:H11 Outbreak in a Nursery.</title>
        <authorList>
            <person name="Ferdous M."/>
            <person name="Moran-Gilad J."/>
            <person name="Rossen J.W."/>
            <person name="Gdalevich M."/>
        </authorList>
    </citation>
    <scope>NUCLEOTIDE SEQUENCE [LARGE SCALE GENOMIC DNA]</scope>
    <source>
        <strain evidence="1 2">STEC 514-2</strain>
    </source>
</reference>
<comment type="caution">
    <text evidence="1">The sequence shown here is derived from an EMBL/GenBank/DDBJ whole genome shotgun (WGS) entry which is preliminary data.</text>
</comment>
<dbReference type="SUPFAM" id="SSF47380">
    <property type="entry name" value="ROP protein"/>
    <property type="match status" value="1"/>
</dbReference>
<dbReference type="InterPro" id="IPR035962">
    <property type="entry name" value="Rop-like_sf"/>
</dbReference>
<protein>
    <submittedName>
        <fullName evidence="1">RNA polymerase</fullName>
    </submittedName>
</protein>
<organism evidence="1 2">
    <name type="scientific">Escherichia coli</name>
    <dbReference type="NCBI Taxonomy" id="562"/>
    <lineage>
        <taxon>Bacteria</taxon>
        <taxon>Pseudomonadati</taxon>
        <taxon>Pseudomonadota</taxon>
        <taxon>Gammaproteobacteria</taxon>
        <taxon>Enterobacterales</taxon>
        <taxon>Enterobacteriaceae</taxon>
        <taxon>Escherichia</taxon>
    </lineage>
</organism>
<dbReference type="RefSeq" id="WP_001041629.1">
    <property type="nucleotide sequence ID" value="NZ_AP027795.1"/>
</dbReference>